<proteinExistence type="predicted"/>
<dbReference type="EMBL" id="JAYKXN010000005">
    <property type="protein sequence ID" value="KAK7284611.1"/>
    <property type="molecule type" value="Genomic_DNA"/>
</dbReference>
<dbReference type="Pfam" id="PF14571">
    <property type="entry name" value="Di19_C"/>
    <property type="match status" value="1"/>
</dbReference>
<accession>A0AAN9IR69</accession>
<evidence type="ECO:0000313" key="3">
    <source>
        <dbReference type="EMBL" id="KAK7284611.1"/>
    </source>
</evidence>
<feature type="region of interest" description="Disordered" evidence="1">
    <location>
        <begin position="20"/>
        <end position="51"/>
    </location>
</feature>
<dbReference type="InterPro" id="IPR027935">
    <property type="entry name" value="Di19_C"/>
</dbReference>
<dbReference type="AlphaFoldDB" id="A0AAN9IR69"/>
<gene>
    <name evidence="3" type="ORF">RJT34_19360</name>
</gene>
<dbReference type="Proteomes" id="UP001359559">
    <property type="component" value="Unassembled WGS sequence"/>
</dbReference>
<keyword evidence="4" id="KW-1185">Reference proteome</keyword>
<evidence type="ECO:0000259" key="2">
    <source>
        <dbReference type="Pfam" id="PF14571"/>
    </source>
</evidence>
<evidence type="ECO:0000256" key="1">
    <source>
        <dbReference type="SAM" id="MobiDB-lite"/>
    </source>
</evidence>
<feature type="domain" description="Di19 C-terminal" evidence="2">
    <location>
        <begin position="2"/>
        <end position="72"/>
    </location>
</feature>
<evidence type="ECO:0000313" key="4">
    <source>
        <dbReference type="Proteomes" id="UP001359559"/>
    </source>
</evidence>
<protein>
    <recommendedName>
        <fullName evidence="2">Di19 C-terminal domain-containing protein</fullName>
    </recommendedName>
</protein>
<name>A0AAN9IR69_CLITE</name>
<organism evidence="3 4">
    <name type="scientific">Clitoria ternatea</name>
    <name type="common">Butterfly pea</name>
    <dbReference type="NCBI Taxonomy" id="43366"/>
    <lineage>
        <taxon>Eukaryota</taxon>
        <taxon>Viridiplantae</taxon>
        <taxon>Streptophyta</taxon>
        <taxon>Embryophyta</taxon>
        <taxon>Tracheophyta</taxon>
        <taxon>Spermatophyta</taxon>
        <taxon>Magnoliopsida</taxon>
        <taxon>eudicotyledons</taxon>
        <taxon>Gunneridae</taxon>
        <taxon>Pentapetalae</taxon>
        <taxon>rosids</taxon>
        <taxon>fabids</taxon>
        <taxon>Fabales</taxon>
        <taxon>Fabaceae</taxon>
        <taxon>Papilionoideae</taxon>
        <taxon>50 kb inversion clade</taxon>
        <taxon>NPAAA clade</taxon>
        <taxon>indigoferoid/millettioid clade</taxon>
        <taxon>Phaseoleae</taxon>
        <taxon>Clitoria</taxon>
    </lineage>
</organism>
<comment type="caution">
    <text evidence="3">The sequence shown here is derived from an EMBL/GenBank/DDBJ whole genome shotgun (WGS) entry which is preliminary data.</text>
</comment>
<reference evidence="3 4" key="1">
    <citation type="submission" date="2024-01" db="EMBL/GenBank/DDBJ databases">
        <title>The genomes of 5 underutilized Papilionoideae crops provide insights into root nodulation and disease resistance.</title>
        <authorList>
            <person name="Yuan L."/>
        </authorList>
    </citation>
    <scope>NUCLEOTIDE SEQUENCE [LARGE SCALE GENOMIC DNA]</scope>
    <source>
        <strain evidence="3">LY-2023</strain>
        <tissue evidence="3">Leaf</tissue>
    </source>
</reference>
<sequence length="78" mass="8672">MAHDPWLSFLCGPSAVDGHELVQPESSSEVSIEEVHSEDEVLNSDVQPSLPDKDQIEKAQRSEFVQGLLMSTFLDPDF</sequence>